<dbReference type="InterPro" id="IPR025558">
    <property type="entry name" value="DUF4283"/>
</dbReference>
<evidence type="ECO:0000313" key="2">
    <source>
        <dbReference type="EMBL" id="TQD94433.1"/>
    </source>
</evidence>
<sequence>MQLPSWANPFPVPLPGEQPVVVERAMGTFTMERGVTRVSTSLCSALNVEHIQSKILMGMMFRQHLEARLIKWKLGMLWKSVVKNTFCLDHYGRRFFVIEFADSADLEAVMDNCPWYIRDQIFHLERWTTIGDVLRVDDITLGLNGLFVKVLVEDIGGLQGNKLAGEGSSASGDVIASVLALEALRKSARPTVDVGSWETRF</sequence>
<dbReference type="STRING" id="106549.A0A540M6Q3"/>
<dbReference type="AlphaFoldDB" id="A0A540M6Q3"/>
<evidence type="ECO:0000313" key="3">
    <source>
        <dbReference type="Proteomes" id="UP000315295"/>
    </source>
</evidence>
<gene>
    <name evidence="2" type="ORF">C1H46_019923</name>
</gene>
<keyword evidence="3" id="KW-1185">Reference proteome</keyword>
<dbReference type="Proteomes" id="UP000315295">
    <property type="component" value="Unassembled WGS sequence"/>
</dbReference>
<protein>
    <recommendedName>
        <fullName evidence="1">DUF4283 domain-containing protein</fullName>
    </recommendedName>
</protein>
<reference evidence="2 3" key="1">
    <citation type="journal article" date="2019" name="G3 (Bethesda)">
        <title>Sequencing of a Wild Apple (Malus baccata) Genome Unravels the Differences Between Cultivated and Wild Apple Species Regarding Disease Resistance and Cold Tolerance.</title>
        <authorList>
            <person name="Chen X."/>
        </authorList>
    </citation>
    <scope>NUCLEOTIDE SEQUENCE [LARGE SCALE GENOMIC DNA]</scope>
    <source>
        <strain evidence="3">cv. Shandingzi</strain>
        <tissue evidence="2">Leaves</tissue>
    </source>
</reference>
<evidence type="ECO:0000259" key="1">
    <source>
        <dbReference type="Pfam" id="PF14111"/>
    </source>
</evidence>
<organism evidence="2 3">
    <name type="scientific">Malus baccata</name>
    <name type="common">Siberian crab apple</name>
    <name type="synonym">Pyrus baccata</name>
    <dbReference type="NCBI Taxonomy" id="106549"/>
    <lineage>
        <taxon>Eukaryota</taxon>
        <taxon>Viridiplantae</taxon>
        <taxon>Streptophyta</taxon>
        <taxon>Embryophyta</taxon>
        <taxon>Tracheophyta</taxon>
        <taxon>Spermatophyta</taxon>
        <taxon>Magnoliopsida</taxon>
        <taxon>eudicotyledons</taxon>
        <taxon>Gunneridae</taxon>
        <taxon>Pentapetalae</taxon>
        <taxon>rosids</taxon>
        <taxon>fabids</taxon>
        <taxon>Rosales</taxon>
        <taxon>Rosaceae</taxon>
        <taxon>Amygdaloideae</taxon>
        <taxon>Maleae</taxon>
        <taxon>Malus</taxon>
    </lineage>
</organism>
<dbReference type="Pfam" id="PF14111">
    <property type="entry name" value="DUF4283"/>
    <property type="match status" value="1"/>
</dbReference>
<comment type="caution">
    <text evidence="2">The sequence shown here is derived from an EMBL/GenBank/DDBJ whole genome shotgun (WGS) entry which is preliminary data.</text>
</comment>
<dbReference type="EMBL" id="VIEB01000342">
    <property type="protein sequence ID" value="TQD94433.1"/>
    <property type="molecule type" value="Genomic_DNA"/>
</dbReference>
<proteinExistence type="predicted"/>
<name>A0A540M6Q3_MALBA</name>
<accession>A0A540M6Q3</accession>
<feature type="domain" description="DUF4283" evidence="1">
    <location>
        <begin position="70"/>
        <end position="128"/>
    </location>
</feature>